<evidence type="ECO:0000256" key="2">
    <source>
        <dbReference type="ARBA" id="ARBA00009216"/>
    </source>
</evidence>
<feature type="domain" description="DEUBAD" evidence="4">
    <location>
        <begin position="29"/>
        <end position="133"/>
    </location>
</feature>
<dbReference type="WBParaSite" id="ASIM_0000667901-mRNA-1">
    <property type="protein sequence ID" value="ASIM_0000667901-mRNA-1"/>
    <property type="gene ID" value="ASIM_0000667901"/>
</dbReference>
<dbReference type="AlphaFoldDB" id="A0A0M3JGC4"/>
<dbReference type="InterPro" id="IPR006773">
    <property type="entry name" value="Rpn13/ADRM1"/>
</dbReference>
<evidence type="ECO:0000256" key="3">
    <source>
        <dbReference type="ARBA" id="ARBA00023242"/>
    </source>
</evidence>
<dbReference type="PANTHER" id="PTHR12225">
    <property type="entry name" value="ADHESION REGULATING MOLECULE 1 110 KDA CELL MEMBRANE GLYCOPROTEIN"/>
    <property type="match status" value="1"/>
</dbReference>
<dbReference type="GO" id="GO:0005737">
    <property type="term" value="C:cytoplasm"/>
    <property type="evidence" value="ECO:0007669"/>
    <property type="project" value="InterPro"/>
</dbReference>
<dbReference type="Pfam" id="PF16550">
    <property type="entry name" value="RPN13_C"/>
    <property type="match status" value="1"/>
</dbReference>
<dbReference type="GO" id="GO:0008541">
    <property type="term" value="C:proteasome regulatory particle, lid subcomplex"/>
    <property type="evidence" value="ECO:0007669"/>
    <property type="project" value="TreeGrafter"/>
</dbReference>
<dbReference type="OrthoDB" id="340431at2759"/>
<dbReference type="InterPro" id="IPR038108">
    <property type="entry name" value="RPN13_DEUBAD_sf"/>
</dbReference>
<gene>
    <name evidence="5" type="ORF">ASIM_LOCUS6454</name>
</gene>
<protein>
    <submittedName>
        <fullName evidence="7">Proteasomal ubiquitin receptor ADRM1 homolog (inferred by orthology to a C. elegans protein)</fullName>
    </submittedName>
</protein>
<proteinExistence type="inferred from homology"/>
<evidence type="ECO:0000256" key="1">
    <source>
        <dbReference type="ARBA" id="ARBA00004123"/>
    </source>
</evidence>
<name>A0A0M3JGC4_ANISI</name>
<comment type="subcellular location">
    <subcellularLocation>
        <location evidence="1">Nucleus</location>
    </subcellularLocation>
</comment>
<sequence length="133" mass="14823">MIRLCGEEKEELDEKLAIVGDQGYFKRIFKKLSEAIDFADVLTGDNVAESVRNNEERLTPHLPDQAPIHTPREELEQTIRAPQYRQAVDMFGHALQSGQLAPVLQQFGVAPEVATAAQTGGVIFMSIFFETCC</sequence>
<reference evidence="7" key="1">
    <citation type="submission" date="2017-02" db="UniProtKB">
        <authorList>
            <consortium name="WormBaseParasite"/>
        </authorList>
    </citation>
    <scope>IDENTIFICATION</scope>
</reference>
<keyword evidence="6" id="KW-1185">Reference proteome</keyword>
<dbReference type="EMBL" id="UYRR01014029">
    <property type="protein sequence ID" value="VDK27052.1"/>
    <property type="molecule type" value="Genomic_DNA"/>
</dbReference>
<evidence type="ECO:0000259" key="4">
    <source>
        <dbReference type="PROSITE" id="PS51916"/>
    </source>
</evidence>
<dbReference type="PANTHER" id="PTHR12225:SF0">
    <property type="entry name" value="PROTEASOMAL UBIQUITIN RECEPTOR ADRM1"/>
    <property type="match status" value="1"/>
</dbReference>
<dbReference type="InterPro" id="IPR032368">
    <property type="entry name" value="RPN13_DEUBAD"/>
</dbReference>
<accession>A0A0M3JGC4</accession>
<organism evidence="7">
    <name type="scientific">Anisakis simplex</name>
    <name type="common">Herring worm</name>
    <dbReference type="NCBI Taxonomy" id="6269"/>
    <lineage>
        <taxon>Eukaryota</taxon>
        <taxon>Metazoa</taxon>
        <taxon>Ecdysozoa</taxon>
        <taxon>Nematoda</taxon>
        <taxon>Chromadorea</taxon>
        <taxon>Rhabditida</taxon>
        <taxon>Spirurina</taxon>
        <taxon>Ascaridomorpha</taxon>
        <taxon>Ascaridoidea</taxon>
        <taxon>Anisakidae</taxon>
        <taxon>Anisakis</taxon>
        <taxon>Anisakis simplex complex</taxon>
    </lineage>
</organism>
<dbReference type="GO" id="GO:0061133">
    <property type="term" value="F:endopeptidase activator activity"/>
    <property type="evidence" value="ECO:0007669"/>
    <property type="project" value="TreeGrafter"/>
</dbReference>
<dbReference type="GO" id="GO:0070628">
    <property type="term" value="F:proteasome binding"/>
    <property type="evidence" value="ECO:0007669"/>
    <property type="project" value="TreeGrafter"/>
</dbReference>
<evidence type="ECO:0000313" key="5">
    <source>
        <dbReference type="EMBL" id="VDK27052.1"/>
    </source>
</evidence>
<evidence type="ECO:0000313" key="6">
    <source>
        <dbReference type="Proteomes" id="UP000267096"/>
    </source>
</evidence>
<dbReference type="Proteomes" id="UP000267096">
    <property type="component" value="Unassembled WGS sequence"/>
</dbReference>
<dbReference type="Gene3D" id="1.10.2020.20">
    <property type="match status" value="1"/>
</dbReference>
<keyword evidence="3" id="KW-0539">Nucleus</keyword>
<reference evidence="5 6" key="2">
    <citation type="submission" date="2018-11" db="EMBL/GenBank/DDBJ databases">
        <authorList>
            <consortium name="Pathogen Informatics"/>
        </authorList>
    </citation>
    <scope>NUCLEOTIDE SEQUENCE [LARGE SCALE GENOMIC DNA]</scope>
</reference>
<evidence type="ECO:0000313" key="7">
    <source>
        <dbReference type="WBParaSite" id="ASIM_0000667901-mRNA-1"/>
    </source>
</evidence>
<dbReference type="InterPro" id="IPR044867">
    <property type="entry name" value="DEUBAD_dom"/>
</dbReference>
<dbReference type="PROSITE" id="PS51916">
    <property type="entry name" value="DEUBAD"/>
    <property type="match status" value="1"/>
</dbReference>
<dbReference type="GO" id="GO:0005634">
    <property type="term" value="C:nucleus"/>
    <property type="evidence" value="ECO:0007669"/>
    <property type="project" value="UniProtKB-SubCell"/>
</dbReference>
<comment type="similarity">
    <text evidence="2">Belongs to the ADRM1 family.</text>
</comment>